<feature type="compositionally biased region" description="Polar residues" evidence="1">
    <location>
        <begin position="36"/>
        <end position="58"/>
    </location>
</feature>
<keyword evidence="2" id="KW-0812">Transmembrane</keyword>
<gene>
    <name evidence="3" type="ORF">ACLA_070770</name>
</gene>
<dbReference type="Proteomes" id="UP000006701">
    <property type="component" value="Unassembled WGS sequence"/>
</dbReference>
<evidence type="ECO:0000313" key="4">
    <source>
        <dbReference type="Proteomes" id="UP000006701"/>
    </source>
</evidence>
<proteinExistence type="predicted"/>
<dbReference type="eggNOG" id="ENOG502SWBS">
    <property type="taxonomic scope" value="Eukaryota"/>
</dbReference>
<name>A1C6M3_ASPCL</name>
<evidence type="ECO:0000313" key="3">
    <source>
        <dbReference type="EMBL" id="EAW14044.1"/>
    </source>
</evidence>
<dbReference type="OrthoDB" id="5420214at2759"/>
<dbReference type="OMA" id="LGVCKWW"/>
<organism evidence="3 4">
    <name type="scientific">Aspergillus clavatus (strain ATCC 1007 / CBS 513.65 / DSM 816 / NCTC 3887 / NRRL 1 / QM 1276 / 107)</name>
    <dbReference type="NCBI Taxonomy" id="344612"/>
    <lineage>
        <taxon>Eukaryota</taxon>
        <taxon>Fungi</taxon>
        <taxon>Dikarya</taxon>
        <taxon>Ascomycota</taxon>
        <taxon>Pezizomycotina</taxon>
        <taxon>Eurotiomycetes</taxon>
        <taxon>Eurotiomycetidae</taxon>
        <taxon>Eurotiales</taxon>
        <taxon>Aspergillaceae</taxon>
        <taxon>Aspergillus</taxon>
        <taxon>Aspergillus subgen. Fumigati</taxon>
    </lineage>
</organism>
<evidence type="ECO:0000256" key="1">
    <source>
        <dbReference type="SAM" id="MobiDB-lite"/>
    </source>
</evidence>
<keyword evidence="4" id="KW-1185">Reference proteome</keyword>
<dbReference type="HOGENOM" id="CLU_049336_1_0_1"/>
<dbReference type="RefSeq" id="XP_001275470.1">
    <property type="nucleotide sequence ID" value="XM_001275469.1"/>
</dbReference>
<dbReference type="GeneID" id="4708199"/>
<protein>
    <submittedName>
        <fullName evidence="3">Uncharacterized protein</fullName>
    </submittedName>
</protein>
<reference evidence="3 4" key="1">
    <citation type="journal article" date="2008" name="PLoS Genet.">
        <title>Genomic islands in the pathogenic filamentous fungus Aspergillus fumigatus.</title>
        <authorList>
            <person name="Fedorova N.D."/>
            <person name="Khaldi N."/>
            <person name="Joardar V.S."/>
            <person name="Maiti R."/>
            <person name="Amedeo P."/>
            <person name="Anderson M.J."/>
            <person name="Crabtree J."/>
            <person name="Silva J.C."/>
            <person name="Badger J.H."/>
            <person name="Albarraq A."/>
            <person name="Angiuoli S."/>
            <person name="Bussey H."/>
            <person name="Bowyer P."/>
            <person name="Cotty P.J."/>
            <person name="Dyer P.S."/>
            <person name="Egan A."/>
            <person name="Galens K."/>
            <person name="Fraser-Liggett C.M."/>
            <person name="Haas B.J."/>
            <person name="Inman J.M."/>
            <person name="Kent R."/>
            <person name="Lemieux S."/>
            <person name="Malavazi I."/>
            <person name="Orvis J."/>
            <person name="Roemer T."/>
            <person name="Ronning C.M."/>
            <person name="Sundaram J.P."/>
            <person name="Sutton G."/>
            <person name="Turner G."/>
            <person name="Venter J.C."/>
            <person name="White O.R."/>
            <person name="Whitty B.R."/>
            <person name="Youngman P."/>
            <person name="Wolfe K.H."/>
            <person name="Goldman G.H."/>
            <person name="Wortman J.R."/>
            <person name="Jiang B."/>
            <person name="Denning D.W."/>
            <person name="Nierman W.C."/>
        </authorList>
    </citation>
    <scope>NUCLEOTIDE SEQUENCE [LARGE SCALE GENOMIC DNA]</scope>
    <source>
        <strain evidence="4">ATCC 1007 / CBS 513.65 / DSM 816 / NCTC 3887 / NRRL 1</strain>
    </source>
</reference>
<keyword evidence="2" id="KW-1133">Transmembrane helix</keyword>
<dbReference type="STRING" id="344612.A1C6M3"/>
<accession>A1C6M3</accession>
<dbReference type="KEGG" id="act:ACLA_070770"/>
<evidence type="ECO:0000256" key="2">
    <source>
        <dbReference type="SAM" id="Phobius"/>
    </source>
</evidence>
<feature type="transmembrane region" description="Helical" evidence="2">
    <location>
        <begin position="278"/>
        <end position="309"/>
    </location>
</feature>
<feature type="region of interest" description="Disordered" evidence="1">
    <location>
        <begin position="25"/>
        <end position="62"/>
    </location>
</feature>
<dbReference type="VEuPathDB" id="FungiDB:ACLA_070770"/>
<keyword evidence="2" id="KW-0472">Membrane</keyword>
<dbReference type="EMBL" id="DS027045">
    <property type="protein sequence ID" value="EAW14044.1"/>
    <property type="molecule type" value="Genomic_DNA"/>
</dbReference>
<feature type="transmembrane region" description="Helical" evidence="2">
    <location>
        <begin position="180"/>
        <end position="205"/>
    </location>
</feature>
<sequence length="344" mass="38157">MSHSPAYYQENGQLVTTYLHDGQQPITIPATHHPSESSSLRHSQQQKSAVSVTPSDLNSVGHVDSHDLLRHEQQPQKGGNYNSQLPVGFVYPISEQLVVAPVTFVSSSSVENAPILTRTSNSNGVVRKEDRVRGSWTDHSSYMSGDPYQHSAPRIHKRAIPEDDAPANDSQDALSLLFRLSLLVPIFSLCTSLYTLFGLFFVVLVSPLRLCSFVPYLRSTSFRAQLCDLLVPQLHIHERLVYLRGSTGSHSSSTQWIYDDPEGSTSAEAMECYSVGGLLMVLLVSSLLSIAFLLLVWTAAFFWVFAMILGNPDGTERKDDGRAAVLGVVRWWQLWLGKARKSLN</sequence>
<dbReference type="AlphaFoldDB" id="A1C6M3"/>